<reference evidence="2" key="1">
    <citation type="submission" date="2016-10" db="EMBL/GenBank/DDBJ databases">
        <authorList>
            <person name="Varghese N."/>
            <person name="Submissions S."/>
        </authorList>
    </citation>
    <scope>NUCLEOTIDE SEQUENCE [LARGE SCALE GENOMIC DNA]</scope>
    <source>
        <strain evidence="2">CGMCC 1.11012</strain>
    </source>
</reference>
<sequence>MNSHIKIVKVSAAIERDEFAVKVSHWKLLLETSRYYEIRGEEGPVKRIYKEKLNTVVDETKSYSAGQLSCSAFCAEERINEMQIEMLRKLQLKINQYMNELHLNMKAIQRQSICPEDFNQPE</sequence>
<keyword evidence="2" id="KW-1185">Reference proteome</keyword>
<gene>
    <name evidence="1" type="ORF">SAMN05216192_110134</name>
</gene>
<name>A0A1G8Q281_9BACL</name>
<protein>
    <submittedName>
        <fullName evidence="1">Uncharacterized protein</fullName>
    </submittedName>
</protein>
<dbReference type="RefSeq" id="WP_244157680.1">
    <property type="nucleotide sequence ID" value="NZ_CBCSKY010000008.1"/>
</dbReference>
<proteinExistence type="predicted"/>
<dbReference type="AlphaFoldDB" id="A0A1G8Q281"/>
<evidence type="ECO:0000313" key="1">
    <source>
        <dbReference type="EMBL" id="SDI98565.1"/>
    </source>
</evidence>
<accession>A0A1G8Q281</accession>
<dbReference type="Proteomes" id="UP000199050">
    <property type="component" value="Unassembled WGS sequence"/>
</dbReference>
<evidence type="ECO:0000313" key="2">
    <source>
        <dbReference type="Proteomes" id="UP000199050"/>
    </source>
</evidence>
<organism evidence="1 2">
    <name type="scientific">Paenibacillus typhae</name>
    <dbReference type="NCBI Taxonomy" id="1174501"/>
    <lineage>
        <taxon>Bacteria</taxon>
        <taxon>Bacillati</taxon>
        <taxon>Bacillota</taxon>
        <taxon>Bacilli</taxon>
        <taxon>Bacillales</taxon>
        <taxon>Paenibacillaceae</taxon>
        <taxon>Paenibacillus</taxon>
    </lineage>
</organism>
<dbReference type="EMBL" id="FNDX01000010">
    <property type="protein sequence ID" value="SDI98565.1"/>
    <property type="molecule type" value="Genomic_DNA"/>
</dbReference>